<dbReference type="GO" id="GO:0003676">
    <property type="term" value="F:nucleic acid binding"/>
    <property type="evidence" value="ECO:0007669"/>
    <property type="project" value="InterPro"/>
</dbReference>
<proteinExistence type="predicted"/>
<organism evidence="1 2">
    <name type="scientific">Bdellovibrio bacteriovorus</name>
    <dbReference type="NCBI Taxonomy" id="959"/>
    <lineage>
        <taxon>Bacteria</taxon>
        <taxon>Pseudomonadati</taxon>
        <taxon>Bdellovibrionota</taxon>
        <taxon>Bdellovibrionia</taxon>
        <taxon>Bdellovibrionales</taxon>
        <taxon>Pseudobdellovibrionaceae</taxon>
        <taxon>Bdellovibrio</taxon>
    </lineage>
</organism>
<reference evidence="1 2" key="1">
    <citation type="submission" date="2016-03" db="EMBL/GenBank/DDBJ databases">
        <authorList>
            <person name="Ploux O."/>
        </authorList>
    </citation>
    <scope>NUCLEOTIDE SEQUENCE [LARGE SCALE GENOMIC DNA]</scope>
    <source>
        <strain evidence="1 2">BER2</strain>
    </source>
</reference>
<dbReference type="Gene3D" id="3.40.1350.10">
    <property type="match status" value="1"/>
</dbReference>
<dbReference type="EMBL" id="LUKF01000008">
    <property type="protein sequence ID" value="KYG67627.1"/>
    <property type="molecule type" value="Genomic_DNA"/>
</dbReference>
<accession>A0A150WT92</accession>
<sequence>MAKDSSTLRAIQNTSSPKYVSPTYLSLKNHSTLNERWLQDRIEEDPKLLDLPGDLIVLQRERPQPEAGRLDFLLKDQETGRRYTFELQLGIVDESHIIRAIEYWDNERRRYPEIDHCCVICAETINTRLLAFSIARSH</sequence>
<protein>
    <submittedName>
        <fullName evidence="1">Uncharacterized protein</fullName>
    </submittedName>
</protein>
<dbReference type="InterPro" id="IPR011856">
    <property type="entry name" value="tRNA_endonuc-like_dom_sf"/>
</dbReference>
<gene>
    <name evidence="1" type="ORF">AZI85_17255</name>
</gene>
<dbReference type="Proteomes" id="UP000075391">
    <property type="component" value="Unassembled WGS sequence"/>
</dbReference>
<comment type="caution">
    <text evidence="1">The sequence shown here is derived from an EMBL/GenBank/DDBJ whole genome shotgun (WGS) entry which is preliminary data.</text>
</comment>
<dbReference type="AlphaFoldDB" id="A0A150WT92"/>
<dbReference type="RefSeq" id="WP_063243337.1">
    <property type="nucleotide sequence ID" value="NZ_LUKF01000008.1"/>
</dbReference>
<evidence type="ECO:0000313" key="2">
    <source>
        <dbReference type="Proteomes" id="UP000075391"/>
    </source>
</evidence>
<evidence type="ECO:0000313" key="1">
    <source>
        <dbReference type="EMBL" id="KYG67627.1"/>
    </source>
</evidence>
<name>A0A150WT92_BDEBC</name>
<dbReference type="OrthoDB" id="7059891at2"/>